<dbReference type="Proteomes" id="UP000065511">
    <property type="component" value="Chromosome"/>
</dbReference>
<dbReference type="GO" id="GO:0016491">
    <property type="term" value="F:oxidoreductase activity"/>
    <property type="evidence" value="ECO:0007669"/>
    <property type="project" value="InterPro"/>
</dbReference>
<proteinExistence type="predicted"/>
<evidence type="ECO:0000313" key="6">
    <source>
        <dbReference type="Proteomes" id="UP000183039"/>
    </source>
</evidence>
<dbReference type="SUPFAM" id="SSF48179">
    <property type="entry name" value="6-phosphogluconate dehydrogenase C-terminal domain-like"/>
    <property type="match status" value="1"/>
</dbReference>
<dbReference type="InterPro" id="IPR003421">
    <property type="entry name" value="Opine_DH"/>
</dbReference>
<reference evidence="4 6" key="1">
    <citation type="submission" date="2014-12" db="EMBL/GenBank/DDBJ databases">
        <title>Draft genome sequences of 29 type strains of Enterococci.</title>
        <authorList>
            <person name="Zhong Z."/>
            <person name="Sun Z."/>
            <person name="Liu W."/>
            <person name="Zhang W."/>
            <person name="Zhang H."/>
        </authorList>
    </citation>
    <scope>NUCLEOTIDE SEQUENCE [LARGE SCALE GENOMIC DNA]</scope>
    <source>
        <strain evidence="4 6">DSM 22801</strain>
    </source>
</reference>
<organism evidence="4 6">
    <name type="scientific">Enterococcus silesiacus</name>
    <dbReference type="NCBI Taxonomy" id="332949"/>
    <lineage>
        <taxon>Bacteria</taxon>
        <taxon>Bacillati</taxon>
        <taxon>Bacillota</taxon>
        <taxon>Bacilli</taxon>
        <taxon>Lactobacillales</taxon>
        <taxon>Enterococcaceae</taxon>
        <taxon>Enterococcus</taxon>
    </lineage>
</organism>
<feature type="domain" description="Ketopantoate reductase N-terminal" evidence="2">
    <location>
        <begin position="3"/>
        <end position="123"/>
    </location>
</feature>
<evidence type="ECO:0000313" key="5">
    <source>
        <dbReference type="Proteomes" id="UP000065511"/>
    </source>
</evidence>
<accession>A0A0S3KFZ2</accession>
<dbReference type="InterPro" id="IPR036291">
    <property type="entry name" value="NAD(P)-bd_dom_sf"/>
</dbReference>
<feature type="domain" description="Opine dehydrogenase" evidence="1">
    <location>
        <begin position="176"/>
        <end position="332"/>
    </location>
</feature>
<dbReference type="PANTHER" id="PTHR38015:SF1">
    <property type="entry name" value="OPINE DEHYDROGENASE DOMAIN-CONTAINING PROTEIN"/>
    <property type="match status" value="1"/>
</dbReference>
<dbReference type="AlphaFoldDB" id="A0A0S3KFZ2"/>
<dbReference type="InterPro" id="IPR013332">
    <property type="entry name" value="KPR_N"/>
</dbReference>
<evidence type="ECO:0000259" key="2">
    <source>
        <dbReference type="Pfam" id="PF02558"/>
    </source>
</evidence>
<evidence type="ECO:0000313" key="4">
    <source>
        <dbReference type="EMBL" id="OJG89361.1"/>
    </source>
</evidence>
<dbReference type="Pfam" id="PF02317">
    <property type="entry name" value="Octopine_DH"/>
    <property type="match status" value="1"/>
</dbReference>
<sequence>MKICIVGFGNIGSAIAGMLSLGGHDVRVFTSVHLGKNCPFRLNEMDSAKEIQTSIDLITDDLGVAVEDVDMIIVTYPSFMLESFVKMVSGFLTKPVLFGVVPGSGGAEYITKQLFTQKHVFFGLDRVPYIARLIEKNHSVEFSKKESVNVAVIPKKETVAVAKILEDLLQLPVHPLNNYLEVSLTPSNAILHTSRIYSMFKEYNSNITYSRVPYFYRDWTLDSSESLIALDKELRTIILAMPDLELSTIKTIREHYESPTVETMTNKIKSISSFKNILSPMKKVSNQTFVPDFASRYFTEDLPFGLLIIKGFGLITGTATPEADKIILWSQKWLNKEYLTEEGAPGCDFLDSGVPQAYGIKTLEETYHFYKS</sequence>
<dbReference type="Proteomes" id="UP000183039">
    <property type="component" value="Unassembled WGS sequence"/>
</dbReference>
<dbReference type="Gene3D" id="1.10.1040.10">
    <property type="entry name" value="N-(1-d-carboxylethyl)-l-norvaline Dehydrogenase, domain 2"/>
    <property type="match status" value="1"/>
</dbReference>
<dbReference type="RefSeq" id="WP_071878665.1">
    <property type="nucleotide sequence ID" value="NZ_JXLC01000023.1"/>
</dbReference>
<dbReference type="InterPro" id="IPR051729">
    <property type="entry name" value="Opine/Lysopine_DH"/>
</dbReference>
<name>A0A0S3KFZ2_9ENTE</name>
<evidence type="ECO:0000313" key="3">
    <source>
        <dbReference type="EMBL" id="ALS03208.1"/>
    </source>
</evidence>
<dbReference type="InterPro" id="IPR008927">
    <property type="entry name" value="6-PGluconate_DH-like_C_sf"/>
</dbReference>
<dbReference type="EMBL" id="JXLC01000023">
    <property type="protein sequence ID" value="OJG89361.1"/>
    <property type="molecule type" value="Genomic_DNA"/>
</dbReference>
<gene>
    <name evidence="3" type="ORF">ATZ33_18060</name>
    <name evidence="4" type="ORF">RV15_GL001668</name>
</gene>
<dbReference type="Pfam" id="PF02558">
    <property type="entry name" value="ApbA"/>
    <property type="match status" value="1"/>
</dbReference>
<dbReference type="Gene3D" id="3.40.50.720">
    <property type="entry name" value="NAD(P)-binding Rossmann-like Domain"/>
    <property type="match status" value="1"/>
</dbReference>
<evidence type="ECO:0000259" key="1">
    <source>
        <dbReference type="Pfam" id="PF02317"/>
    </source>
</evidence>
<dbReference type="SUPFAM" id="SSF51735">
    <property type="entry name" value="NAD(P)-binding Rossmann-fold domains"/>
    <property type="match status" value="1"/>
</dbReference>
<dbReference type="EMBL" id="CP013614">
    <property type="protein sequence ID" value="ALS03208.1"/>
    <property type="molecule type" value="Genomic_DNA"/>
</dbReference>
<dbReference type="PANTHER" id="PTHR38015">
    <property type="entry name" value="BLR6086 PROTEIN"/>
    <property type="match status" value="1"/>
</dbReference>
<dbReference type="InterPro" id="IPR013328">
    <property type="entry name" value="6PGD_dom2"/>
</dbReference>
<dbReference type="OrthoDB" id="1073746at2"/>
<keyword evidence="5" id="KW-1185">Reference proteome</keyword>
<dbReference type="KEGG" id="ess:ATZ33_18060"/>
<evidence type="ECO:0008006" key="7">
    <source>
        <dbReference type="Google" id="ProtNLM"/>
    </source>
</evidence>
<protein>
    <recommendedName>
        <fullName evidence="7">NAD/NADP octopine/nopaline dehydrogenase</fullName>
    </recommendedName>
</protein>
<reference evidence="3 5" key="2">
    <citation type="submission" date="2015-12" db="EMBL/GenBank/DDBJ databases">
        <authorList>
            <person name="Lauer A."/>
            <person name="Humrighouse B."/>
            <person name="Loparev V."/>
            <person name="Shewmaker P.L."/>
            <person name="Whitney A.M."/>
            <person name="McLaughlin R.W."/>
        </authorList>
    </citation>
    <scope>NUCLEOTIDE SEQUENCE [LARGE SCALE GENOMIC DNA]</scope>
    <source>
        <strain evidence="3 5">LMG 23085</strain>
    </source>
</reference>